<proteinExistence type="predicted"/>
<name>A0ABU2CY55_9EURY</name>
<accession>A0ABU2CY55</accession>
<dbReference type="EMBL" id="JAVKPK010000006">
    <property type="protein sequence ID" value="MDR7664663.1"/>
    <property type="molecule type" value="Genomic_DNA"/>
</dbReference>
<dbReference type="Proteomes" id="UP001246244">
    <property type="component" value="Unassembled WGS sequence"/>
</dbReference>
<reference evidence="2" key="1">
    <citation type="submission" date="2023-07" db="EMBL/GenBank/DDBJ databases">
        <title>Whole-genome sequencing of a new Methanosarcina sp. Z-7115.</title>
        <authorList>
            <person name="Zhilina T.N."/>
            <person name="Merkel A.Y."/>
        </authorList>
    </citation>
    <scope>NUCLEOTIDE SEQUENCE [LARGE SCALE GENOMIC DNA]</scope>
    <source>
        <strain evidence="2">Z-7115</strain>
    </source>
</reference>
<feature type="non-terminal residue" evidence="1">
    <location>
        <position position="380"/>
    </location>
</feature>
<evidence type="ECO:0000313" key="1">
    <source>
        <dbReference type="EMBL" id="MDR7664663.1"/>
    </source>
</evidence>
<evidence type="ECO:0000313" key="2">
    <source>
        <dbReference type="Proteomes" id="UP001246244"/>
    </source>
</evidence>
<dbReference type="InterPro" id="IPR011990">
    <property type="entry name" value="TPR-like_helical_dom_sf"/>
</dbReference>
<gene>
    <name evidence="1" type="ORF">RG963_02445</name>
</gene>
<dbReference type="RefSeq" id="WP_310574691.1">
    <property type="nucleotide sequence ID" value="NZ_JAVKPK010000006.1"/>
</dbReference>
<keyword evidence="2" id="KW-1185">Reference proteome</keyword>
<dbReference type="Gene3D" id="1.25.40.10">
    <property type="entry name" value="Tetratricopeptide repeat domain"/>
    <property type="match status" value="1"/>
</dbReference>
<sequence length="380" mass="43160">MRQKDVRMKQLAQKVTDSIEPVIPYLVIGSKKAAEEAGKKVGPDVWEIKKKLWEKLCSRECSELKEAAGDMVVAPSDPEVKQVFIQEILRSFEKYPDLTREISPFMEDEAIQRMMAGDSSVKLIIQSSKQNSIDKNKVLEEFNTFLEKLIAKNSTVQDLERFKTSDTETTALDLRITTENDASAGKPHQHYKHIQLDQRIITEDSSAIAIRMAKIAEITQIDVEIQKESQRAKALLALVSQLEGPEKEEILEKALNFASRIQYGDIRSDVLSLLVPILEEPRKVEFIEKALYSASNIQDEDERAIVLSSLASHLRGKGKEEIMENIFDFASHLKYGDAKFQILSSLVPHLYGSRNEELIEKALELAFGIQSEYRRVESFS</sequence>
<evidence type="ECO:0008006" key="3">
    <source>
        <dbReference type="Google" id="ProtNLM"/>
    </source>
</evidence>
<comment type="caution">
    <text evidence="1">The sequence shown here is derived from an EMBL/GenBank/DDBJ whole genome shotgun (WGS) entry which is preliminary data.</text>
</comment>
<organism evidence="1 2">
    <name type="scientific">Methanosarcina baikalica</name>
    <dbReference type="NCBI Taxonomy" id="3073890"/>
    <lineage>
        <taxon>Archaea</taxon>
        <taxon>Methanobacteriati</taxon>
        <taxon>Methanobacteriota</taxon>
        <taxon>Stenosarchaea group</taxon>
        <taxon>Methanomicrobia</taxon>
        <taxon>Methanosarcinales</taxon>
        <taxon>Methanosarcinaceae</taxon>
        <taxon>Methanosarcina</taxon>
    </lineage>
</organism>
<protein>
    <recommendedName>
        <fullName evidence="3">Phosphorylase</fullName>
    </recommendedName>
</protein>